<dbReference type="PROSITE" id="PS01187">
    <property type="entry name" value="EGF_CA"/>
    <property type="match status" value="1"/>
</dbReference>
<dbReference type="InterPro" id="IPR000742">
    <property type="entry name" value="EGF"/>
</dbReference>
<dbReference type="PROSITE" id="PS50060">
    <property type="entry name" value="MAM_2"/>
    <property type="match status" value="1"/>
</dbReference>
<reference evidence="11" key="1">
    <citation type="submission" date="2025-08" db="UniProtKB">
        <authorList>
            <consortium name="Ensembl"/>
        </authorList>
    </citation>
    <scope>IDENTIFICATION</scope>
</reference>
<feature type="domain" description="EGF-like" evidence="9">
    <location>
        <begin position="47"/>
        <end position="87"/>
    </location>
</feature>
<feature type="region of interest" description="Disordered" evidence="8">
    <location>
        <begin position="121"/>
        <end position="208"/>
    </location>
</feature>
<evidence type="ECO:0000259" key="9">
    <source>
        <dbReference type="PROSITE" id="PS50026"/>
    </source>
</evidence>
<evidence type="ECO:0000256" key="5">
    <source>
        <dbReference type="ARBA" id="ARBA00022889"/>
    </source>
</evidence>
<dbReference type="Gene3D" id="2.60.120.200">
    <property type="match status" value="1"/>
</dbReference>
<dbReference type="PROSITE" id="PS01186">
    <property type="entry name" value="EGF_2"/>
    <property type="match status" value="1"/>
</dbReference>
<dbReference type="GO" id="GO:0005576">
    <property type="term" value="C:extracellular region"/>
    <property type="evidence" value="ECO:0007669"/>
    <property type="project" value="UniProtKB-SubCell"/>
</dbReference>
<comment type="caution">
    <text evidence="7">Lacks conserved residue(s) required for the propagation of feature annotation.</text>
</comment>
<evidence type="ECO:0000256" key="8">
    <source>
        <dbReference type="SAM" id="MobiDB-lite"/>
    </source>
</evidence>
<dbReference type="SMART" id="SM00181">
    <property type="entry name" value="EGF"/>
    <property type="match status" value="2"/>
</dbReference>
<dbReference type="CDD" id="cd06263">
    <property type="entry name" value="MAM"/>
    <property type="match status" value="1"/>
</dbReference>
<dbReference type="InterPro" id="IPR018097">
    <property type="entry name" value="EGF_Ca-bd_CS"/>
</dbReference>
<keyword evidence="4" id="KW-0677">Repeat</keyword>
<dbReference type="FunFam" id="2.10.25.10:FF:000038">
    <property type="entry name" value="Fibrillin 2"/>
    <property type="match status" value="2"/>
</dbReference>
<dbReference type="InterPro" id="IPR001881">
    <property type="entry name" value="EGF-like_Ca-bd_dom"/>
</dbReference>
<evidence type="ECO:0000256" key="1">
    <source>
        <dbReference type="ARBA" id="ARBA00009738"/>
    </source>
</evidence>
<dbReference type="InterPro" id="IPR000152">
    <property type="entry name" value="EGF-type_Asp/Asn_hydroxyl_site"/>
</dbReference>
<keyword evidence="5" id="KW-0130">Cell adhesion</keyword>
<sequence>VDVDECKVGRAVCPRHKKCVNTFGSYLCKCIDGYDLNYHSGKYQCKDTDECKLGKHRCHANAVCYNTPGSYRCKCKPGFRGSGSDCTPVPEIPNVASPVFLGGGGSRHYLRNLVTGRHSVVRPHRNELRNEIPTPPPPPAAPARTPARTERRPGLQPFDYDESGAFIGAPRKPEGPAGRKGLKEESNAGRPPGRTVETASTRATASTPNLRSLVETSLVKVEINLISDKVLNVNFIINMNCAFGQGTCEWMQDAEDDFDWKFLESPDGRERYMTVPATSSRRREIGRLSLSLSSPVPQGDFCVSFRYRVAGEHPGKLRVMLQRGGRVGPPVWEWWGAATGQWRHSGLTLLPTALESIVFEAERGKGRNGEISLGDVMLKSGPCPEELMED</sequence>
<dbReference type="AlphaFoldDB" id="S4RWG6"/>
<organism evidence="11">
    <name type="scientific">Petromyzon marinus</name>
    <name type="common">Sea lamprey</name>
    <dbReference type="NCBI Taxonomy" id="7757"/>
    <lineage>
        <taxon>Eukaryota</taxon>
        <taxon>Metazoa</taxon>
        <taxon>Chordata</taxon>
        <taxon>Craniata</taxon>
        <taxon>Vertebrata</taxon>
        <taxon>Cyclostomata</taxon>
        <taxon>Hyperoartia</taxon>
        <taxon>Petromyzontiformes</taxon>
        <taxon>Petromyzontidae</taxon>
        <taxon>Petromyzon</taxon>
    </lineage>
</organism>
<dbReference type="Pfam" id="PF00629">
    <property type="entry name" value="MAM"/>
    <property type="match status" value="1"/>
</dbReference>
<dbReference type="Gene3D" id="2.10.25.10">
    <property type="entry name" value="Laminin"/>
    <property type="match status" value="2"/>
</dbReference>
<dbReference type="SUPFAM" id="SSF49899">
    <property type="entry name" value="Concanavalin A-like lectins/glucanases"/>
    <property type="match status" value="1"/>
</dbReference>
<keyword evidence="2 7" id="KW-0245">EGF-like domain</keyword>
<dbReference type="InterPro" id="IPR013320">
    <property type="entry name" value="ConA-like_dom_sf"/>
</dbReference>
<dbReference type="CDD" id="cd00054">
    <property type="entry name" value="EGF_CA"/>
    <property type="match status" value="2"/>
</dbReference>
<feature type="domain" description="MAM" evidence="10">
    <location>
        <begin position="239"/>
        <end position="385"/>
    </location>
</feature>
<evidence type="ECO:0000256" key="6">
    <source>
        <dbReference type="ARBA" id="ARBA00023157"/>
    </source>
</evidence>
<dbReference type="InterPro" id="IPR052235">
    <property type="entry name" value="Nephronectin_domain"/>
</dbReference>
<keyword evidence="6" id="KW-1015">Disulfide bond</keyword>
<dbReference type="GeneTree" id="ENSGT00930000150973"/>
<dbReference type="STRING" id="7757.ENSPMAP00000009556"/>
<feature type="domain" description="EGF-like" evidence="9">
    <location>
        <begin position="2"/>
        <end position="40"/>
    </location>
</feature>
<keyword evidence="3" id="KW-0732">Signal</keyword>
<dbReference type="GO" id="GO:0005509">
    <property type="term" value="F:calcium ion binding"/>
    <property type="evidence" value="ECO:0007669"/>
    <property type="project" value="InterPro"/>
</dbReference>
<evidence type="ECO:0000259" key="10">
    <source>
        <dbReference type="PROSITE" id="PS50060"/>
    </source>
</evidence>
<dbReference type="PANTHER" id="PTHR24050:SF28">
    <property type="entry name" value="UROMODULIN-LIKE"/>
    <property type="match status" value="1"/>
</dbReference>
<evidence type="ECO:0000256" key="2">
    <source>
        <dbReference type="ARBA" id="ARBA00022536"/>
    </source>
</evidence>
<comment type="similarity">
    <text evidence="1">Belongs to the nephronectin family.</text>
</comment>
<reference evidence="11" key="2">
    <citation type="submission" date="2025-09" db="UniProtKB">
        <authorList>
            <consortium name="Ensembl"/>
        </authorList>
    </citation>
    <scope>IDENTIFICATION</scope>
</reference>
<dbReference type="HOGENOM" id="CLU_036867_0_0_1"/>
<dbReference type="SMART" id="SM00137">
    <property type="entry name" value="MAM"/>
    <property type="match status" value="1"/>
</dbReference>
<evidence type="ECO:0000256" key="7">
    <source>
        <dbReference type="PROSITE-ProRule" id="PRU00076"/>
    </source>
</evidence>
<dbReference type="OMA" id="CVDTIGD"/>
<evidence type="ECO:0000256" key="4">
    <source>
        <dbReference type="ARBA" id="ARBA00022737"/>
    </source>
</evidence>
<dbReference type="InterPro" id="IPR000998">
    <property type="entry name" value="MAM_dom"/>
</dbReference>
<name>S4RWG6_PETMA</name>
<feature type="compositionally biased region" description="Polar residues" evidence="8">
    <location>
        <begin position="197"/>
        <end position="208"/>
    </location>
</feature>
<dbReference type="GO" id="GO:0016020">
    <property type="term" value="C:membrane"/>
    <property type="evidence" value="ECO:0007669"/>
    <property type="project" value="InterPro"/>
</dbReference>
<evidence type="ECO:0000313" key="11">
    <source>
        <dbReference type="Ensembl" id="ENSPMAP00000009556.1"/>
    </source>
</evidence>
<dbReference type="InterPro" id="IPR049883">
    <property type="entry name" value="NOTCH1_EGF-like"/>
</dbReference>
<dbReference type="PANTHER" id="PTHR24050">
    <property type="entry name" value="PA14 DOMAIN-CONTAINING PROTEIN"/>
    <property type="match status" value="1"/>
</dbReference>
<dbReference type="PROSITE" id="PS50026">
    <property type="entry name" value="EGF_3"/>
    <property type="match status" value="2"/>
</dbReference>
<dbReference type="SUPFAM" id="SSF57184">
    <property type="entry name" value="Growth factor receptor domain"/>
    <property type="match status" value="1"/>
</dbReference>
<dbReference type="SMART" id="SM00179">
    <property type="entry name" value="EGF_CA"/>
    <property type="match status" value="2"/>
</dbReference>
<proteinExistence type="inferred from homology"/>
<protein>
    <submittedName>
        <fullName evidence="11">EGF-like-domain, multiple 6</fullName>
    </submittedName>
</protein>
<dbReference type="Pfam" id="PF07645">
    <property type="entry name" value="EGF_CA"/>
    <property type="match status" value="2"/>
</dbReference>
<accession>S4RWG6</accession>
<dbReference type="Ensembl" id="ENSPMAT00000009596.1">
    <property type="protein sequence ID" value="ENSPMAP00000009556.1"/>
    <property type="gene ID" value="ENSPMAG00000008676.1"/>
</dbReference>
<dbReference type="PROSITE" id="PS00010">
    <property type="entry name" value="ASX_HYDROXYL"/>
    <property type="match status" value="2"/>
</dbReference>
<dbReference type="InterPro" id="IPR009030">
    <property type="entry name" value="Growth_fac_rcpt_cys_sf"/>
</dbReference>
<evidence type="ECO:0000256" key="3">
    <source>
        <dbReference type="ARBA" id="ARBA00022729"/>
    </source>
</evidence>
<dbReference type="GO" id="GO:0007155">
    <property type="term" value="P:cell adhesion"/>
    <property type="evidence" value="ECO:0007669"/>
    <property type="project" value="UniProtKB-KW"/>
</dbReference>